<dbReference type="Proteomes" id="UP001603418">
    <property type="component" value="Unassembled WGS sequence"/>
</dbReference>
<sequence>MAEAEKLREYLWRATTELKEVSDRLRETEERAREPIAIVGMSCRFPGGGDATVNTPEQFWDLLNSGGDGIAGLPEDRGWDLGRLYDPDPDRAGTSYVREGGFLYDSGEFDAAFFGISPREALAMDPQQRLLLETSWEAFESAGIKRAALRGSDTGVYIGAWSTGYAGSPYRLVEGLEGQLAIGTTLGAASGRVAYTFGLEGPAVTVDTACSSSLVALHL</sequence>
<dbReference type="PROSITE" id="PS52004">
    <property type="entry name" value="KS3_2"/>
    <property type="match status" value="1"/>
</dbReference>
<dbReference type="PROSITE" id="PS00606">
    <property type="entry name" value="KS3_1"/>
    <property type="match status" value="1"/>
</dbReference>
<dbReference type="InterPro" id="IPR020841">
    <property type="entry name" value="PKS_Beta-ketoAc_synthase_dom"/>
</dbReference>
<dbReference type="CDD" id="cd00833">
    <property type="entry name" value="PKS"/>
    <property type="match status" value="1"/>
</dbReference>
<reference evidence="4 5" key="1">
    <citation type="submission" date="2024-10" db="EMBL/GenBank/DDBJ databases">
        <title>The Natural Products Discovery Center: Release of the First 8490 Sequenced Strains for Exploring Actinobacteria Biosynthetic Diversity.</title>
        <authorList>
            <person name="Kalkreuter E."/>
            <person name="Kautsar S.A."/>
            <person name="Yang D."/>
            <person name="Bader C.D."/>
            <person name="Teijaro C.N."/>
            <person name="Fluegel L."/>
            <person name="Davis C.M."/>
            <person name="Simpson J.R."/>
            <person name="Lauterbach L."/>
            <person name="Steele A.D."/>
            <person name="Gui C."/>
            <person name="Meng S."/>
            <person name="Li G."/>
            <person name="Viehrig K."/>
            <person name="Ye F."/>
            <person name="Su P."/>
            <person name="Kiefer A.F."/>
            <person name="Nichols A."/>
            <person name="Cepeda A.J."/>
            <person name="Yan W."/>
            <person name="Fan B."/>
            <person name="Jiang Y."/>
            <person name="Adhikari A."/>
            <person name="Zheng C.-J."/>
            <person name="Schuster L."/>
            <person name="Cowan T.M."/>
            <person name="Smanski M.J."/>
            <person name="Chevrette M.G."/>
            <person name="De Carvalho L.P.S."/>
            <person name="Shen B."/>
        </authorList>
    </citation>
    <scope>NUCLEOTIDE SEQUENCE [LARGE SCALE GENOMIC DNA]</scope>
    <source>
        <strain evidence="4 5">NPDC013366</strain>
    </source>
</reference>
<evidence type="ECO:0000259" key="3">
    <source>
        <dbReference type="PROSITE" id="PS52004"/>
    </source>
</evidence>
<accession>A0ABW6ZA16</accession>
<keyword evidence="5" id="KW-1185">Reference proteome</keyword>
<gene>
    <name evidence="4" type="ORF">ACF1HC_41205</name>
</gene>
<evidence type="ECO:0000256" key="2">
    <source>
        <dbReference type="ARBA" id="ARBA00023268"/>
    </source>
</evidence>
<keyword evidence="1" id="KW-0808">Transferase</keyword>
<dbReference type="InterPro" id="IPR036299">
    <property type="entry name" value="Polyketide_synth_docking_sf"/>
</dbReference>
<dbReference type="PANTHER" id="PTHR43775:SF51">
    <property type="entry name" value="INACTIVE PHENOLPHTHIOCEROL SYNTHESIS POLYKETIDE SYNTHASE TYPE I PKS1-RELATED"/>
    <property type="match status" value="1"/>
</dbReference>
<dbReference type="SMART" id="SM00825">
    <property type="entry name" value="PKS_KS"/>
    <property type="match status" value="1"/>
</dbReference>
<name>A0ABW6ZA16_9ACTN</name>
<dbReference type="Gene3D" id="3.40.47.10">
    <property type="match status" value="1"/>
</dbReference>
<dbReference type="PANTHER" id="PTHR43775">
    <property type="entry name" value="FATTY ACID SYNTHASE"/>
    <property type="match status" value="1"/>
</dbReference>
<dbReference type="InterPro" id="IPR050091">
    <property type="entry name" value="PKS_NRPS_Biosynth_Enz"/>
</dbReference>
<dbReference type="InterPro" id="IPR014030">
    <property type="entry name" value="Ketoacyl_synth_N"/>
</dbReference>
<organism evidence="4 5">
    <name type="scientific">Streptomyces eurythermus</name>
    <dbReference type="NCBI Taxonomy" id="42237"/>
    <lineage>
        <taxon>Bacteria</taxon>
        <taxon>Bacillati</taxon>
        <taxon>Actinomycetota</taxon>
        <taxon>Actinomycetes</taxon>
        <taxon>Kitasatosporales</taxon>
        <taxon>Streptomycetaceae</taxon>
        <taxon>Streptomyces</taxon>
    </lineage>
</organism>
<dbReference type="Gene3D" id="6.10.40.10">
    <property type="match status" value="1"/>
</dbReference>
<dbReference type="SUPFAM" id="SSF53901">
    <property type="entry name" value="Thiolase-like"/>
    <property type="match status" value="1"/>
</dbReference>
<dbReference type="SUPFAM" id="SSF101173">
    <property type="entry name" value="Docking domain B of the erythromycin polyketide synthase (DEBS)"/>
    <property type="match status" value="1"/>
</dbReference>
<feature type="non-terminal residue" evidence="4">
    <location>
        <position position="219"/>
    </location>
</feature>
<comment type="caution">
    <text evidence="4">The sequence shown here is derived from an EMBL/GenBank/DDBJ whole genome shotgun (WGS) entry which is preliminary data.</text>
</comment>
<proteinExistence type="predicted"/>
<dbReference type="InterPro" id="IPR018201">
    <property type="entry name" value="Ketoacyl_synth_AS"/>
</dbReference>
<keyword evidence="2" id="KW-0511">Multifunctional enzyme</keyword>
<feature type="domain" description="Ketosynthase family 3 (KS3)" evidence="3">
    <location>
        <begin position="33"/>
        <end position="219"/>
    </location>
</feature>
<evidence type="ECO:0000313" key="4">
    <source>
        <dbReference type="EMBL" id="MFF9887909.1"/>
    </source>
</evidence>
<protein>
    <submittedName>
        <fullName evidence="4">Beta-ketoacyl synthase N-terminal-like domain-containing protein</fullName>
    </submittedName>
</protein>
<evidence type="ECO:0000256" key="1">
    <source>
        <dbReference type="ARBA" id="ARBA00022679"/>
    </source>
</evidence>
<dbReference type="InterPro" id="IPR016039">
    <property type="entry name" value="Thiolase-like"/>
</dbReference>
<evidence type="ECO:0000313" key="5">
    <source>
        <dbReference type="Proteomes" id="UP001603418"/>
    </source>
</evidence>
<dbReference type="RefSeq" id="WP_392079653.1">
    <property type="nucleotide sequence ID" value="NZ_JBICBM010000047.1"/>
</dbReference>
<dbReference type="EMBL" id="JBICBM010000047">
    <property type="protein sequence ID" value="MFF9887909.1"/>
    <property type="molecule type" value="Genomic_DNA"/>
</dbReference>
<dbReference type="Pfam" id="PF00109">
    <property type="entry name" value="ketoacyl-synt"/>
    <property type="match status" value="1"/>
</dbReference>